<dbReference type="PROSITE" id="PS50011">
    <property type="entry name" value="PROTEIN_KINASE_DOM"/>
    <property type="match status" value="1"/>
</dbReference>
<gene>
    <name evidence="7" type="ORF">BD324DRAFT_577279</name>
</gene>
<dbReference type="InParanoid" id="A0A1Y1UNC6"/>
<dbReference type="Proteomes" id="UP000193218">
    <property type="component" value="Unassembled WGS sequence"/>
</dbReference>
<dbReference type="RefSeq" id="XP_021872890.1">
    <property type="nucleotide sequence ID" value="XM_022013249.1"/>
</dbReference>
<feature type="compositionally biased region" description="Polar residues" evidence="5">
    <location>
        <begin position="55"/>
        <end position="64"/>
    </location>
</feature>
<comment type="caution">
    <text evidence="7">The sequence shown here is derived from an EMBL/GenBank/DDBJ whole genome shotgun (WGS) entry which is preliminary data.</text>
</comment>
<dbReference type="InterPro" id="IPR011009">
    <property type="entry name" value="Kinase-like_dom_sf"/>
</dbReference>
<dbReference type="PANTHER" id="PTHR44329">
    <property type="entry name" value="SERINE/THREONINE-PROTEIN KINASE TNNI3K-RELATED"/>
    <property type="match status" value="1"/>
</dbReference>
<evidence type="ECO:0000256" key="3">
    <source>
        <dbReference type="ARBA" id="ARBA00022777"/>
    </source>
</evidence>
<keyword evidence="3 7" id="KW-0418">Kinase</keyword>
<keyword evidence="2" id="KW-0547">Nucleotide-binding</keyword>
<feature type="domain" description="Protein kinase" evidence="6">
    <location>
        <begin position="142"/>
        <end position="406"/>
    </location>
</feature>
<feature type="region of interest" description="Disordered" evidence="5">
    <location>
        <begin position="51"/>
        <end position="74"/>
    </location>
</feature>
<evidence type="ECO:0000256" key="4">
    <source>
        <dbReference type="ARBA" id="ARBA00022840"/>
    </source>
</evidence>
<dbReference type="EMBL" id="NBSH01000003">
    <property type="protein sequence ID" value="ORX39027.1"/>
    <property type="molecule type" value="Genomic_DNA"/>
</dbReference>
<feature type="region of interest" description="Disordered" evidence="5">
    <location>
        <begin position="101"/>
        <end position="122"/>
    </location>
</feature>
<evidence type="ECO:0000259" key="6">
    <source>
        <dbReference type="PROSITE" id="PS50011"/>
    </source>
</evidence>
<keyword evidence="8" id="KW-1185">Reference proteome</keyword>
<proteinExistence type="predicted"/>
<dbReference type="GO" id="GO:0004674">
    <property type="term" value="F:protein serine/threonine kinase activity"/>
    <property type="evidence" value="ECO:0007669"/>
    <property type="project" value="TreeGrafter"/>
</dbReference>
<dbReference type="CDD" id="cd13999">
    <property type="entry name" value="STKc_MAP3K-like"/>
    <property type="match status" value="1"/>
</dbReference>
<feature type="non-terminal residue" evidence="7">
    <location>
        <position position="1"/>
    </location>
</feature>
<evidence type="ECO:0000313" key="7">
    <source>
        <dbReference type="EMBL" id="ORX39027.1"/>
    </source>
</evidence>
<keyword evidence="1" id="KW-0808">Transferase</keyword>
<organism evidence="7 8">
    <name type="scientific">Kockovaella imperatae</name>
    <dbReference type="NCBI Taxonomy" id="4999"/>
    <lineage>
        <taxon>Eukaryota</taxon>
        <taxon>Fungi</taxon>
        <taxon>Dikarya</taxon>
        <taxon>Basidiomycota</taxon>
        <taxon>Agaricomycotina</taxon>
        <taxon>Tremellomycetes</taxon>
        <taxon>Tremellales</taxon>
        <taxon>Cuniculitremaceae</taxon>
        <taxon>Kockovaella</taxon>
    </lineage>
</organism>
<sequence length="415" mass="47122">DIDLSQATLSSLVRLLREELVQLCETRSLDTAGTKPQLAKSLLAWYEKQQEGIETHSTSSSQATARPESPRKRKGKIIHAIASNVHVSGKTTPVLLRDHIHATDPQTPPHSDDDDRRAGDGDINLDLQELGLEDSIIKPEQLQKLERIGSGGFKDVYVGKFRGRRVAISEFRGHLSEMDIRELKLLAEFSHPNIVKFKGICIPEDTSQVPCMLVSELCENGDLFDYIRNVEPPSANKVHRLMLDIARGLEYLHTRKPAIIHRDCKSSNILINRAGHAKVGDFGLARVKTSTRSMIRSLVGTVNWQAPELWHPHPRYDFKVDVFSAAMVFWEMLSGWTGEKKYPWEGHNEHYIYDAVGTKQKRPSVARLRKHWGNEVVDLMEKMWSQEPSDRPTMTEVVNELDALYFKGPFTPLKH</sequence>
<dbReference type="Pfam" id="PF00069">
    <property type="entry name" value="Pkinase"/>
    <property type="match status" value="1"/>
</dbReference>
<evidence type="ECO:0000313" key="8">
    <source>
        <dbReference type="Proteomes" id="UP000193218"/>
    </source>
</evidence>
<protein>
    <submittedName>
        <fullName evidence="7">Kinase-like domain-containing protein</fullName>
    </submittedName>
</protein>
<dbReference type="GO" id="GO:0005524">
    <property type="term" value="F:ATP binding"/>
    <property type="evidence" value="ECO:0007669"/>
    <property type="project" value="UniProtKB-KW"/>
</dbReference>
<dbReference type="PANTHER" id="PTHR44329:SF288">
    <property type="entry name" value="MITOGEN-ACTIVATED PROTEIN KINASE KINASE KINASE 20"/>
    <property type="match status" value="1"/>
</dbReference>
<dbReference type="InterPro" id="IPR000719">
    <property type="entry name" value="Prot_kinase_dom"/>
</dbReference>
<dbReference type="SUPFAM" id="SSF56112">
    <property type="entry name" value="Protein kinase-like (PK-like)"/>
    <property type="match status" value="1"/>
</dbReference>
<name>A0A1Y1UNC6_9TREE</name>
<evidence type="ECO:0000256" key="1">
    <source>
        <dbReference type="ARBA" id="ARBA00022679"/>
    </source>
</evidence>
<dbReference type="Gene3D" id="1.10.510.10">
    <property type="entry name" value="Transferase(Phosphotransferase) domain 1"/>
    <property type="match status" value="1"/>
</dbReference>
<reference evidence="7 8" key="1">
    <citation type="submission" date="2017-03" db="EMBL/GenBank/DDBJ databases">
        <title>Widespread Adenine N6-methylation of Active Genes in Fungi.</title>
        <authorList>
            <consortium name="DOE Joint Genome Institute"/>
            <person name="Mondo S.J."/>
            <person name="Dannebaum R.O."/>
            <person name="Kuo R.C."/>
            <person name="Louie K.B."/>
            <person name="Bewick A.J."/>
            <person name="Labutti K."/>
            <person name="Haridas S."/>
            <person name="Kuo A."/>
            <person name="Salamov A."/>
            <person name="Ahrendt S.R."/>
            <person name="Lau R."/>
            <person name="Bowen B.P."/>
            <person name="Lipzen A."/>
            <person name="Sullivan W."/>
            <person name="Andreopoulos W.B."/>
            <person name="Clum A."/>
            <person name="Lindquist E."/>
            <person name="Daum C."/>
            <person name="Northen T.R."/>
            <person name="Ramamoorthy G."/>
            <person name="Schmitz R.J."/>
            <person name="Gryganskyi A."/>
            <person name="Culley D."/>
            <person name="Magnuson J."/>
            <person name="James T.Y."/>
            <person name="O'Malley M.A."/>
            <person name="Stajich J.E."/>
            <person name="Spatafora J.W."/>
            <person name="Visel A."/>
            <person name="Grigoriev I.V."/>
        </authorList>
    </citation>
    <scope>NUCLEOTIDE SEQUENCE [LARGE SCALE GENOMIC DNA]</scope>
    <source>
        <strain evidence="7 8">NRRL Y-17943</strain>
    </source>
</reference>
<keyword evidence="4" id="KW-0067">ATP-binding</keyword>
<dbReference type="OrthoDB" id="4062651at2759"/>
<dbReference type="InterPro" id="IPR051681">
    <property type="entry name" value="Ser/Thr_Kinases-Pseudokinases"/>
</dbReference>
<dbReference type="GeneID" id="33555057"/>
<accession>A0A1Y1UNC6</accession>
<feature type="compositionally biased region" description="Basic and acidic residues" evidence="5">
    <location>
        <begin position="110"/>
        <end position="120"/>
    </location>
</feature>
<dbReference type="STRING" id="4999.A0A1Y1UNC6"/>
<dbReference type="AlphaFoldDB" id="A0A1Y1UNC6"/>
<evidence type="ECO:0000256" key="5">
    <source>
        <dbReference type="SAM" id="MobiDB-lite"/>
    </source>
</evidence>
<evidence type="ECO:0000256" key="2">
    <source>
        <dbReference type="ARBA" id="ARBA00022741"/>
    </source>
</evidence>